<name>A0AAV3UND6_9EURY</name>
<dbReference type="Proteomes" id="UP001501729">
    <property type="component" value="Unassembled WGS sequence"/>
</dbReference>
<accession>A0AAV3UND6</accession>
<proteinExistence type="predicted"/>
<dbReference type="AlphaFoldDB" id="A0AAV3UND6"/>
<organism evidence="1 2">
    <name type="scientific">Haladaptatus pallidirubidus</name>
    <dbReference type="NCBI Taxonomy" id="1008152"/>
    <lineage>
        <taxon>Archaea</taxon>
        <taxon>Methanobacteriati</taxon>
        <taxon>Methanobacteriota</taxon>
        <taxon>Stenosarchaea group</taxon>
        <taxon>Halobacteria</taxon>
        <taxon>Halobacteriales</taxon>
        <taxon>Haladaptataceae</taxon>
        <taxon>Haladaptatus</taxon>
    </lineage>
</organism>
<protein>
    <submittedName>
        <fullName evidence="1">Uncharacterized protein</fullName>
    </submittedName>
</protein>
<reference evidence="1 2" key="1">
    <citation type="journal article" date="2019" name="Int. J. Syst. Evol. Microbiol.">
        <title>The Global Catalogue of Microorganisms (GCM) 10K type strain sequencing project: providing services to taxonomists for standard genome sequencing and annotation.</title>
        <authorList>
            <consortium name="The Broad Institute Genomics Platform"/>
            <consortium name="The Broad Institute Genome Sequencing Center for Infectious Disease"/>
            <person name="Wu L."/>
            <person name="Ma J."/>
        </authorList>
    </citation>
    <scope>NUCLEOTIDE SEQUENCE [LARGE SCALE GENOMIC DNA]</scope>
    <source>
        <strain evidence="1 2">JCM 17504</strain>
    </source>
</reference>
<comment type="caution">
    <text evidence="1">The sequence shown here is derived from an EMBL/GenBank/DDBJ whole genome shotgun (WGS) entry which is preliminary data.</text>
</comment>
<gene>
    <name evidence="1" type="ORF">GCM10025751_45160</name>
</gene>
<sequence>MTPTSANGAIEATSFQILGNDANPGQSGNPPTVRFNGETKQVIITGRLYVGSIECNEAVLQNVTYKQSENRLSVVVTHGKSDAHPDNQLFGSGVCDAAMSSDAYRAVVTFRKRLPRRVLATERGALGDTTSVTATYDM</sequence>
<evidence type="ECO:0000313" key="1">
    <source>
        <dbReference type="EMBL" id="GAA5060237.1"/>
    </source>
</evidence>
<keyword evidence="2" id="KW-1185">Reference proteome</keyword>
<evidence type="ECO:0000313" key="2">
    <source>
        <dbReference type="Proteomes" id="UP001501729"/>
    </source>
</evidence>
<dbReference type="EMBL" id="BAABKX010000018">
    <property type="protein sequence ID" value="GAA5060237.1"/>
    <property type="molecule type" value="Genomic_DNA"/>
</dbReference>